<dbReference type="InterPro" id="IPR036055">
    <property type="entry name" value="LDL_receptor-like_sf"/>
</dbReference>
<proteinExistence type="predicted"/>
<feature type="compositionally biased region" description="Basic residues" evidence="3">
    <location>
        <begin position="211"/>
        <end position="222"/>
    </location>
</feature>
<dbReference type="GO" id="GO:0043410">
    <property type="term" value="P:positive regulation of MAPK cascade"/>
    <property type="evidence" value="ECO:0007669"/>
    <property type="project" value="TreeGrafter"/>
</dbReference>
<dbReference type="PROSITE" id="PS01209">
    <property type="entry name" value="LDLRA_1"/>
    <property type="match status" value="1"/>
</dbReference>
<evidence type="ECO:0000313" key="4">
    <source>
        <dbReference type="Proteomes" id="UP000887574"/>
    </source>
</evidence>
<feature type="compositionally biased region" description="Basic and acidic residues" evidence="3">
    <location>
        <begin position="67"/>
        <end position="86"/>
    </location>
</feature>
<dbReference type="WBParaSite" id="jg6437">
    <property type="protein sequence ID" value="jg6437"/>
    <property type="gene ID" value="jg6437"/>
</dbReference>
<evidence type="ECO:0000256" key="3">
    <source>
        <dbReference type="SAM" id="MobiDB-lite"/>
    </source>
</evidence>
<evidence type="ECO:0000256" key="1">
    <source>
        <dbReference type="ARBA" id="ARBA00023157"/>
    </source>
</evidence>
<dbReference type="PANTHER" id="PTHR21105:SF0">
    <property type="entry name" value="GH16255P"/>
    <property type="match status" value="1"/>
</dbReference>
<feature type="compositionally biased region" description="Polar residues" evidence="3">
    <location>
        <begin position="154"/>
        <end position="175"/>
    </location>
</feature>
<feature type="compositionally biased region" description="Basic residues" evidence="3">
    <location>
        <begin position="188"/>
        <end position="197"/>
    </location>
</feature>
<sequence length="440" mass="49407">MCCCLANSSPTTTSKPAEQPQDQDLTDQLEQITVNNIRIKALHTLRRSLETYGDLTANRLMLHMAKQGDDRQHAQNEEAHTSRDSDAANSSSESQDEVLSTVPSTTAANVGPAQKPLDTNGTSSFEVEGAGVLRVRVGLKQTHWQKEDPKSDESVNSNVIDKDQQPSPSFSTVLTTADELEASSSTRRQLRSAASRRQHGENSAMWSASNHHSHHQRRRRKGCPPLHGKDQLLCPSRNTHRYDVCVTREQLCNHVRDCPDGEDEDPRHCFFYKPLDDQLKTLSHAVLLLVDSVMKKRRQAVARRWKKTGANSDKREKASEKRRKQEPLRRSASVQSKDRTFTGNHMRKLLTGDGPKQISEALPDVQLRPTLEKLLCLLGKIQYFAKASFLQLGEISEFGNLVDEYVACLKEKLPAVTITPKCHLLFVHVRNFISAACYGQ</sequence>
<dbReference type="Proteomes" id="UP000887574">
    <property type="component" value="Unplaced"/>
</dbReference>
<dbReference type="SUPFAM" id="SSF57424">
    <property type="entry name" value="LDL receptor-like module"/>
    <property type="match status" value="1"/>
</dbReference>
<dbReference type="PANTHER" id="PTHR21105">
    <property type="entry name" value="GH16255P"/>
    <property type="match status" value="1"/>
</dbReference>
<evidence type="ECO:0000313" key="5">
    <source>
        <dbReference type="WBParaSite" id="jg6437"/>
    </source>
</evidence>
<dbReference type="InterPro" id="IPR023415">
    <property type="entry name" value="LDLR_class-A_CS"/>
</dbReference>
<keyword evidence="1" id="KW-1015">Disulfide bond</keyword>
<reference evidence="5" key="1">
    <citation type="submission" date="2022-11" db="UniProtKB">
        <authorList>
            <consortium name="WormBaseParasite"/>
        </authorList>
    </citation>
    <scope>IDENTIFICATION</scope>
</reference>
<dbReference type="InterPro" id="IPR002172">
    <property type="entry name" value="LDrepeatLR_classA_rpt"/>
</dbReference>
<feature type="region of interest" description="Disordered" evidence="3">
    <location>
        <begin position="301"/>
        <end position="337"/>
    </location>
</feature>
<keyword evidence="4" id="KW-1185">Reference proteome</keyword>
<dbReference type="PROSITE" id="PS50068">
    <property type="entry name" value="LDLRA_2"/>
    <property type="match status" value="1"/>
</dbReference>
<feature type="region of interest" description="Disordered" evidence="3">
    <location>
        <begin position="142"/>
        <end position="234"/>
    </location>
</feature>
<protein>
    <submittedName>
        <fullName evidence="5">Uncharacterized protein</fullName>
    </submittedName>
</protein>
<comment type="caution">
    <text evidence="2">Lacks conserved residue(s) required for the propagation of feature annotation.</text>
</comment>
<dbReference type="SMART" id="SM00192">
    <property type="entry name" value="LDLa"/>
    <property type="match status" value="1"/>
</dbReference>
<dbReference type="CDD" id="cd00112">
    <property type="entry name" value="LDLa"/>
    <property type="match status" value="1"/>
</dbReference>
<feature type="region of interest" description="Disordered" evidence="3">
    <location>
        <begin position="67"/>
        <end position="124"/>
    </location>
</feature>
<dbReference type="GO" id="GO:0030297">
    <property type="term" value="F:transmembrane receptor protein tyrosine kinase activator activity"/>
    <property type="evidence" value="ECO:0007669"/>
    <property type="project" value="TreeGrafter"/>
</dbReference>
<organism evidence="4 5">
    <name type="scientific">Ditylenchus dipsaci</name>
    <dbReference type="NCBI Taxonomy" id="166011"/>
    <lineage>
        <taxon>Eukaryota</taxon>
        <taxon>Metazoa</taxon>
        <taxon>Ecdysozoa</taxon>
        <taxon>Nematoda</taxon>
        <taxon>Chromadorea</taxon>
        <taxon>Rhabditida</taxon>
        <taxon>Tylenchina</taxon>
        <taxon>Tylenchomorpha</taxon>
        <taxon>Sphaerularioidea</taxon>
        <taxon>Anguinidae</taxon>
        <taxon>Anguininae</taxon>
        <taxon>Ditylenchus</taxon>
    </lineage>
</organism>
<dbReference type="GO" id="GO:0043195">
    <property type="term" value="C:terminal bouton"/>
    <property type="evidence" value="ECO:0007669"/>
    <property type="project" value="TreeGrafter"/>
</dbReference>
<feature type="compositionally biased region" description="Polar residues" evidence="3">
    <location>
        <begin position="87"/>
        <end position="108"/>
    </location>
</feature>
<dbReference type="Gene3D" id="4.10.400.10">
    <property type="entry name" value="Low-density Lipoprotein Receptor"/>
    <property type="match status" value="1"/>
</dbReference>
<name>A0A915EGH5_9BILA</name>
<feature type="compositionally biased region" description="Basic and acidic residues" evidence="3">
    <location>
        <begin position="144"/>
        <end position="153"/>
    </location>
</feature>
<feature type="compositionally biased region" description="Basic and acidic residues" evidence="3">
    <location>
        <begin position="312"/>
        <end position="329"/>
    </location>
</feature>
<evidence type="ECO:0000256" key="2">
    <source>
        <dbReference type="PROSITE-ProRule" id="PRU00124"/>
    </source>
</evidence>
<dbReference type="AlphaFoldDB" id="A0A915EGH5"/>
<accession>A0A915EGH5</accession>